<evidence type="ECO:0000313" key="3">
    <source>
        <dbReference type="Proteomes" id="UP001597092"/>
    </source>
</evidence>
<dbReference type="AlphaFoldDB" id="A0ABD6DR98"/>
<dbReference type="EMBL" id="JBHUDP010000001">
    <property type="protein sequence ID" value="MFD1684679.1"/>
    <property type="molecule type" value="Genomic_DNA"/>
</dbReference>
<feature type="transmembrane region" description="Helical" evidence="1">
    <location>
        <begin position="126"/>
        <end position="147"/>
    </location>
</feature>
<name>A0ABD6DR98_9EURY</name>
<feature type="transmembrane region" description="Helical" evidence="1">
    <location>
        <begin position="45"/>
        <end position="63"/>
    </location>
</feature>
<proteinExistence type="predicted"/>
<keyword evidence="1" id="KW-0812">Transmembrane</keyword>
<organism evidence="2 3">
    <name type="scientific">Halobellus litoreus</name>
    <dbReference type="NCBI Taxonomy" id="755310"/>
    <lineage>
        <taxon>Archaea</taxon>
        <taxon>Methanobacteriati</taxon>
        <taxon>Methanobacteriota</taxon>
        <taxon>Stenosarchaea group</taxon>
        <taxon>Halobacteria</taxon>
        <taxon>Halobacteriales</taxon>
        <taxon>Haloferacaceae</taxon>
        <taxon>Halobellus</taxon>
    </lineage>
</organism>
<dbReference type="InterPro" id="IPR055968">
    <property type="entry name" value="DUF7546"/>
</dbReference>
<evidence type="ECO:0000313" key="2">
    <source>
        <dbReference type="EMBL" id="MFD1684679.1"/>
    </source>
</evidence>
<dbReference type="Pfam" id="PF24412">
    <property type="entry name" value="DUF7546"/>
    <property type="match status" value="1"/>
</dbReference>
<protein>
    <submittedName>
        <fullName evidence="2">Uncharacterized protein</fullName>
    </submittedName>
</protein>
<feature type="transmembrane region" description="Helical" evidence="1">
    <location>
        <begin position="15"/>
        <end position="39"/>
    </location>
</feature>
<keyword evidence="3" id="KW-1185">Reference proteome</keyword>
<dbReference type="Proteomes" id="UP001597092">
    <property type="component" value="Unassembled WGS sequence"/>
</dbReference>
<feature type="transmembrane region" description="Helical" evidence="1">
    <location>
        <begin position="154"/>
        <end position="176"/>
    </location>
</feature>
<feature type="transmembrane region" description="Helical" evidence="1">
    <location>
        <begin position="75"/>
        <end position="98"/>
    </location>
</feature>
<feature type="transmembrane region" description="Helical" evidence="1">
    <location>
        <begin position="196"/>
        <end position="214"/>
    </location>
</feature>
<accession>A0ABD6DR98</accession>
<keyword evidence="1" id="KW-0472">Membrane</keyword>
<gene>
    <name evidence="2" type="ORF">ACFSAS_03530</name>
</gene>
<reference evidence="2 3" key="1">
    <citation type="journal article" date="2019" name="Int. J. Syst. Evol. Microbiol.">
        <title>The Global Catalogue of Microorganisms (GCM) 10K type strain sequencing project: providing services to taxonomists for standard genome sequencing and annotation.</title>
        <authorList>
            <consortium name="The Broad Institute Genomics Platform"/>
            <consortium name="The Broad Institute Genome Sequencing Center for Infectious Disease"/>
            <person name="Wu L."/>
            <person name="Ma J."/>
        </authorList>
    </citation>
    <scope>NUCLEOTIDE SEQUENCE [LARGE SCALE GENOMIC DNA]</scope>
    <source>
        <strain evidence="2 3">CGMCC 1.10387</strain>
    </source>
</reference>
<comment type="caution">
    <text evidence="2">The sequence shown here is derived from an EMBL/GenBank/DDBJ whole genome shotgun (WGS) entry which is preliminary data.</text>
</comment>
<sequence length="227" mass="23417">MAAASAASRFEIRDLLYGALVGNTLAALAVAYTLLAGISITQPRYALYGLLWVFVGVLVLWKTEPAPADDSTRRRAAAVALVYFVALAVAGGVVVTAMRPGAGEFGVRLATLAPGWGPAPVFSSPWAALVLMPARVVGYAALAYLVYATVIDAAGAAVSGLVGLLSCVSCSWPILASLLSGVVGGGSAVVAATFDFSYDISTVVFLLTVALLYWRPFVGGHFDGQKE</sequence>
<dbReference type="RefSeq" id="WP_256307843.1">
    <property type="nucleotide sequence ID" value="NZ_JANHAW010000002.1"/>
</dbReference>
<evidence type="ECO:0000256" key="1">
    <source>
        <dbReference type="SAM" id="Phobius"/>
    </source>
</evidence>
<keyword evidence="1" id="KW-1133">Transmembrane helix</keyword>